<evidence type="ECO:0000313" key="19">
    <source>
        <dbReference type="EMBL" id="KAJ3490094.1"/>
    </source>
</evidence>
<keyword evidence="10" id="KW-0406">Ion transport</keyword>
<dbReference type="InterPro" id="IPR050599">
    <property type="entry name" value="VDCC_alpha-1_subunit"/>
</dbReference>
<feature type="compositionally biased region" description="Low complexity" evidence="16">
    <location>
        <begin position="2015"/>
        <end position="2025"/>
    </location>
</feature>
<keyword evidence="3" id="KW-1003">Cell membrane</keyword>
<feature type="compositionally biased region" description="Acidic residues" evidence="16">
    <location>
        <begin position="241"/>
        <end position="253"/>
    </location>
</feature>
<keyword evidence="11 17" id="KW-0472">Membrane</keyword>
<dbReference type="InterPro" id="IPR005821">
    <property type="entry name" value="Ion_trans_dom"/>
</dbReference>
<feature type="compositionally biased region" description="Low complexity" evidence="16">
    <location>
        <begin position="127"/>
        <end position="137"/>
    </location>
</feature>
<proteinExistence type="inferred from homology"/>
<feature type="transmembrane region" description="Helical" evidence="17">
    <location>
        <begin position="1734"/>
        <end position="1759"/>
    </location>
</feature>
<feature type="transmembrane region" description="Helical" evidence="17">
    <location>
        <begin position="1639"/>
        <end position="1666"/>
    </location>
</feature>
<feature type="compositionally biased region" description="Polar residues" evidence="16">
    <location>
        <begin position="11"/>
        <end position="20"/>
    </location>
</feature>
<evidence type="ECO:0000256" key="7">
    <source>
        <dbReference type="ARBA" id="ARBA00022837"/>
    </source>
</evidence>
<dbReference type="PANTHER" id="PTHR45628:SF7">
    <property type="entry name" value="VOLTAGE-DEPENDENT CALCIUM CHANNEL TYPE A SUBUNIT ALPHA-1"/>
    <property type="match status" value="1"/>
</dbReference>
<feature type="transmembrane region" description="Helical" evidence="17">
    <location>
        <begin position="1228"/>
        <end position="1249"/>
    </location>
</feature>
<organism evidence="19 20">
    <name type="scientific">Meripilus lineatus</name>
    <dbReference type="NCBI Taxonomy" id="2056292"/>
    <lineage>
        <taxon>Eukaryota</taxon>
        <taxon>Fungi</taxon>
        <taxon>Dikarya</taxon>
        <taxon>Basidiomycota</taxon>
        <taxon>Agaricomycotina</taxon>
        <taxon>Agaricomycetes</taxon>
        <taxon>Polyporales</taxon>
        <taxon>Meripilaceae</taxon>
        <taxon>Meripilus</taxon>
    </lineage>
</organism>
<evidence type="ECO:0000256" key="1">
    <source>
        <dbReference type="ARBA" id="ARBA00004651"/>
    </source>
</evidence>
<feature type="compositionally biased region" description="Polar residues" evidence="16">
    <location>
        <begin position="32"/>
        <end position="41"/>
    </location>
</feature>
<feature type="region of interest" description="Disordered" evidence="16">
    <location>
        <begin position="122"/>
        <end position="193"/>
    </location>
</feature>
<evidence type="ECO:0000256" key="15">
    <source>
        <dbReference type="ARBA" id="ARBA00067459"/>
    </source>
</evidence>
<feature type="region of interest" description="Disordered" evidence="16">
    <location>
        <begin position="229"/>
        <end position="253"/>
    </location>
</feature>
<evidence type="ECO:0000259" key="18">
    <source>
        <dbReference type="Pfam" id="PF00520"/>
    </source>
</evidence>
<name>A0AAD5YMQ9_9APHY</name>
<feature type="compositionally biased region" description="Polar residues" evidence="16">
    <location>
        <begin position="387"/>
        <end position="405"/>
    </location>
</feature>
<dbReference type="FunFam" id="1.10.287.70:FF:000093">
    <property type="entry name" value="Calcium channel subunit Cch1"/>
    <property type="match status" value="1"/>
</dbReference>
<comment type="caution">
    <text evidence="19">The sequence shown here is derived from an EMBL/GenBank/DDBJ whole genome shotgun (WGS) entry which is preliminary data.</text>
</comment>
<feature type="transmembrane region" description="Helical" evidence="17">
    <location>
        <begin position="527"/>
        <end position="546"/>
    </location>
</feature>
<dbReference type="GO" id="GO:0008331">
    <property type="term" value="F:high voltage-gated calcium channel activity"/>
    <property type="evidence" value="ECO:0007669"/>
    <property type="project" value="TreeGrafter"/>
</dbReference>
<evidence type="ECO:0000256" key="4">
    <source>
        <dbReference type="ARBA" id="ARBA00022568"/>
    </source>
</evidence>
<feature type="region of interest" description="Disordered" evidence="16">
    <location>
        <begin position="1971"/>
        <end position="2031"/>
    </location>
</feature>
<protein>
    <recommendedName>
        <fullName evidence="15">Calcium-channel protein CCH1</fullName>
    </recommendedName>
</protein>
<evidence type="ECO:0000256" key="12">
    <source>
        <dbReference type="ARBA" id="ARBA00023180"/>
    </source>
</evidence>
<feature type="region of interest" description="Disordered" evidence="16">
    <location>
        <begin position="435"/>
        <end position="462"/>
    </location>
</feature>
<feature type="transmembrane region" description="Helical" evidence="17">
    <location>
        <begin position="938"/>
        <end position="959"/>
    </location>
</feature>
<feature type="transmembrane region" description="Helical" evidence="17">
    <location>
        <begin position="1261"/>
        <end position="1284"/>
    </location>
</feature>
<evidence type="ECO:0000256" key="10">
    <source>
        <dbReference type="ARBA" id="ARBA00023065"/>
    </source>
</evidence>
<dbReference type="Pfam" id="PF00520">
    <property type="entry name" value="Ion_trans"/>
    <property type="match status" value="4"/>
</dbReference>
<accession>A0AAD5YMQ9</accession>
<evidence type="ECO:0000256" key="5">
    <source>
        <dbReference type="ARBA" id="ARBA00022673"/>
    </source>
</evidence>
<evidence type="ECO:0000256" key="11">
    <source>
        <dbReference type="ARBA" id="ARBA00023136"/>
    </source>
</evidence>
<feature type="transmembrane region" description="Helical" evidence="17">
    <location>
        <begin position="1313"/>
        <end position="1338"/>
    </location>
</feature>
<feature type="transmembrane region" description="Helical" evidence="17">
    <location>
        <begin position="1555"/>
        <end position="1574"/>
    </location>
</feature>
<sequence length="2083" mass="233612">MDVPHGRQRGLSASSSTSAIDLTGTPAGIGSSAPTTPTLDTSDSRGGFARRRLSWGRVEAGQDPLQIQVPTSNANPLANPPRPHEMAREYSDDVFWSPTEDDIVMRPTYHSAAMRSGIYSSADAGPSSASLLSNNRSSDADMHRDDDEAHLTGNMSFPSRWNSSDGGDPERPVPTTRARRRTLRYSTAPSPLKKTGTRLMAVSRTLRRASLRVVNFAGMGLEEHVRLADEDEDEVKGRVNEDEDDLKDEGEDGLPDLATNLPIRGRTLGFLGPTSKVRLAMFRFLTFDLTEPCILLLIILHAVVLTVQAARSVALEKGQDPPQVRGYFQTWEDYTLFVLFVLFTLESFARIAVSGFLLDPEIPVSSLFTSPFSTTDPAIPGSAAVDPNNSLARQTSLTHSGSQRRVPQHKLTIAKRLELFRRNLMRPFALIQHGSSTYRETSSQSSGSGKPLRHRSDTAQSRTPMMEKVQAFHSHIRDPSNPSFLSKALKSDNPDDLLSLPFRLDVQRSHDVTRRNMPYLRQSWNRIDFIAVLSFWISFILAMAGAERGTYHIGVFRALSVLRTARLLAITSGTTTIMRSLKTARPLLASVAYFVLFAMIMFSIIGIQSFKGSFRRTCHLLPTLGESEITLEDQPCGGYIDSTTLEVVGYRTREDDLGNIKGYICPLGQICKEDDQNPNMDLASFDTIYFAALQVFIVSSANGEGYQKSAFGAAPLVVIDENEDGWAAGGRGVSKSNRIKDFYENIRWCWVGLALASLVLQATRTVDISPLHEEILNKGELILTIVFDIEIFIRILAHLPDWRSFFYRGQNWLDTVLAIGSSIIQIPVIRNSTVYPWLTIFQLTRFYRVILEIPRMKPLLLAVFGNMYGLANMSLFLILINFLTALVAVQLLRGDVPKGEFIDFGEIYNAFLAIYQVFSSENWTDVLYGAAQPEIPLGQSAIVVLFISGWMFFANYIVLQMFIAVINENFDVAEESKRSRQASHFWASHRPEQARATWVRKLNPYRWFKAKPKAIAVDQLPSSLVLPMQKSLVQDYHFPSKEPPIPLSPGAKKGPRHYPSKSLNLLHNLFSGDTKDNDVPLTSIRNNRRDSVTPQDPIDEETERHLEVLAALNNETAQVDDVKDILNERRAQKADFIRDHTTYDKPFWVLSQKNPLRRACQKLVAPAAGDRIFGAKPSRIAHPIFQALLLMTVIGGIIVESIATPLYRREYYQDNGFIRGSWFDIAEATFGFTLLVEFIIKIIADGFLFTPNAYIRSIWNILDLLILIGLLVNVTTGLIFVGGLSRFTRSLKALRALRLITLIEKMRSTFESLIISGVARIMDAALLAILYMIPYAVWGLNIFNGLMNQCNDGDVGGIGECTNEYTNSVIDQDAKTFGFLVPRVWDNPQPSTTFSFDSFRSSLLVLFEIVSLEGWIDIMGVAVSITGPDSQPQTNAALVNSIFFLIYNLLGGVVILTLFISIIIGNFTAKTGSALLTQPQREWIDLQKLITRQRPSKRPKRRPTWPVRAWCYDRASHKHGWWYRTMTALFAIHVIALMTQTFSAKQVLDEIRSDFFIFVTAVYLLDILVRLYGLGWGSYSANGWNLFDIIVAGGSLITTLIVRFETGSFATQQLQKLFITSIAFKLVQRTNSLNKLFKTAVASLPVILSLLSLWVILFLFFAILYVEVFSLTKWNTAENRNANYSSMSNALVMLAFMTTGEGWNQYMHDYALEYPRCTNAIGSNSDSDCGSTGWAFTLFIAWNLLSMYIFANLFTGVVVESFNYVFQMTGGAKAITREEIRSFKKVWAELANPKTGYLERANLVKFFGKLTGIFEVRIYPAEHSIPKLISRSKAGDTLVGRSDIVAGIDLEELGNNLDVIDRASIKRRKELYNRLYHEARISLEHGKGISFTNMLLLLAHHKLIVDRDALVLKDLVVRNETTKLVTDLVDFDRVQSLLLMISHRRRFLAIKEAKLQSEQQDGIPAIVVDSMPATPPSTTRDITSPGQDFSHRMRTPDSPTPHLGLSLNSPEVGFSGESPSRSSLQRSRRISDISMLSTDPGYKTSFDFSRDSRLLEEDAHNVLSAMQNSMWKEMMIEAEEAEE</sequence>
<keyword evidence="4" id="KW-0109">Calcium transport</keyword>
<keyword evidence="20" id="KW-1185">Reference proteome</keyword>
<evidence type="ECO:0000256" key="14">
    <source>
        <dbReference type="ARBA" id="ARBA00061395"/>
    </source>
</evidence>
<comment type="subcellular location">
    <subcellularLocation>
        <location evidence="1">Cell membrane</location>
        <topology evidence="1">Multi-pass membrane protein</topology>
    </subcellularLocation>
</comment>
<dbReference type="PANTHER" id="PTHR45628">
    <property type="entry name" value="VOLTAGE-DEPENDENT CALCIUM CHANNEL TYPE A SUBUNIT ALPHA-1"/>
    <property type="match status" value="1"/>
</dbReference>
<keyword evidence="8" id="KW-0851">Voltage-gated channel</keyword>
<feature type="compositionally biased region" description="Polar residues" evidence="16">
    <location>
        <begin position="153"/>
        <end position="165"/>
    </location>
</feature>
<feature type="region of interest" description="Disordered" evidence="16">
    <location>
        <begin position="1"/>
        <end position="54"/>
    </location>
</feature>
<evidence type="ECO:0000256" key="13">
    <source>
        <dbReference type="ARBA" id="ARBA00023303"/>
    </source>
</evidence>
<feature type="compositionally biased region" description="Basic and acidic residues" evidence="16">
    <location>
        <begin position="138"/>
        <end position="150"/>
    </location>
</feature>
<keyword evidence="13" id="KW-0407">Ion channel</keyword>
<evidence type="ECO:0000256" key="6">
    <source>
        <dbReference type="ARBA" id="ARBA00022692"/>
    </source>
</evidence>
<evidence type="ECO:0000256" key="9">
    <source>
        <dbReference type="ARBA" id="ARBA00022989"/>
    </source>
</evidence>
<evidence type="ECO:0000256" key="17">
    <source>
        <dbReference type="SAM" id="Phobius"/>
    </source>
</evidence>
<dbReference type="Proteomes" id="UP001212997">
    <property type="component" value="Unassembled WGS sequence"/>
</dbReference>
<feature type="transmembrane region" description="Helical" evidence="17">
    <location>
        <begin position="1586"/>
        <end position="1604"/>
    </location>
</feature>
<dbReference type="Gene3D" id="1.10.287.70">
    <property type="match status" value="4"/>
</dbReference>
<evidence type="ECO:0000313" key="20">
    <source>
        <dbReference type="Proteomes" id="UP001212997"/>
    </source>
</evidence>
<feature type="region of interest" description="Disordered" evidence="16">
    <location>
        <begin position="1077"/>
        <end position="1096"/>
    </location>
</feature>
<evidence type="ECO:0000256" key="16">
    <source>
        <dbReference type="SAM" id="MobiDB-lite"/>
    </source>
</evidence>
<feature type="transmembrane region" description="Helical" evidence="17">
    <location>
        <begin position="867"/>
        <end position="889"/>
    </location>
</feature>
<feature type="compositionally biased region" description="Polar residues" evidence="16">
    <location>
        <begin position="1976"/>
        <end position="1987"/>
    </location>
</feature>
<keyword evidence="9 17" id="KW-1133">Transmembrane helix</keyword>
<gene>
    <name evidence="19" type="ORF">NLI96_g1652</name>
</gene>
<feature type="domain" description="Ion transport" evidence="18">
    <location>
        <begin position="1191"/>
        <end position="1469"/>
    </location>
</feature>
<keyword evidence="12" id="KW-0325">Glycoprotein</keyword>
<dbReference type="Gene3D" id="1.20.120.350">
    <property type="entry name" value="Voltage-gated potassium channels. Chain C"/>
    <property type="match status" value="3"/>
</dbReference>
<dbReference type="SUPFAM" id="SSF81324">
    <property type="entry name" value="Voltage-gated potassium channels"/>
    <property type="match status" value="4"/>
</dbReference>
<evidence type="ECO:0000256" key="2">
    <source>
        <dbReference type="ARBA" id="ARBA00022448"/>
    </source>
</evidence>
<evidence type="ECO:0000256" key="3">
    <source>
        <dbReference type="ARBA" id="ARBA00022475"/>
    </source>
</evidence>
<feature type="domain" description="Ion transport" evidence="18">
    <location>
        <begin position="517"/>
        <end position="706"/>
    </location>
</feature>
<keyword evidence="7" id="KW-0106">Calcium</keyword>
<feature type="transmembrane region" description="Helical" evidence="17">
    <location>
        <begin position="1403"/>
        <end position="1425"/>
    </location>
</feature>
<dbReference type="GO" id="GO:0098703">
    <property type="term" value="P:calcium ion import across plasma membrane"/>
    <property type="evidence" value="ECO:0007669"/>
    <property type="project" value="TreeGrafter"/>
</dbReference>
<feature type="compositionally biased region" description="Low complexity" evidence="16">
    <location>
        <begin position="435"/>
        <end position="449"/>
    </location>
</feature>
<keyword evidence="2" id="KW-0813">Transport</keyword>
<keyword evidence="5" id="KW-0107">Calcium channel</keyword>
<feature type="transmembrane region" description="Helical" evidence="17">
    <location>
        <begin position="1187"/>
        <end position="1208"/>
    </location>
</feature>
<feature type="transmembrane region" description="Helical" evidence="17">
    <location>
        <begin position="1521"/>
        <end position="1543"/>
    </location>
</feature>
<dbReference type="InterPro" id="IPR027359">
    <property type="entry name" value="Volt_channel_dom_sf"/>
</dbReference>
<comment type="similarity">
    <text evidence="14">Belongs to the calcium channel alpha-1 subunit (TC 1.A.1.11) family.</text>
</comment>
<feature type="transmembrane region" description="Helical" evidence="17">
    <location>
        <begin position="1445"/>
        <end position="1467"/>
    </location>
</feature>
<feature type="transmembrane region" description="Helical" evidence="17">
    <location>
        <begin position="293"/>
        <end position="314"/>
    </location>
</feature>
<reference evidence="19" key="1">
    <citation type="submission" date="2022-07" db="EMBL/GenBank/DDBJ databases">
        <title>Genome Sequence of Physisporinus lineatus.</title>
        <authorList>
            <person name="Buettner E."/>
        </authorList>
    </citation>
    <scope>NUCLEOTIDE SEQUENCE</scope>
    <source>
        <strain evidence="19">VT162</strain>
    </source>
</reference>
<evidence type="ECO:0000256" key="8">
    <source>
        <dbReference type="ARBA" id="ARBA00022882"/>
    </source>
</evidence>
<dbReference type="GO" id="GO:0005891">
    <property type="term" value="C:voltage-gated calcium channel complex"/>
    <property type="evidence" value="ECO:0007669"/>
    <property type="project" value="TreeGrafter"/>
</dbReference>
<keyword evidence="6 17" id="KW-0812">Transmembrane</keyword>
<feature type="transmembrane region" description="Helical" evidence="17">
    <location>
        <begin position="587"/>
        <end position="607"/>
    </location>
</feature>
<feature type="domain" description="Ion transport" evidence="18">
    <location>
        <begin position="1520"/>
        <end position="1765"/>
    </location>
</feature>
<feature type="domain" description="Ion transport" evidence="18">
    <location>
        <begin position="749"/>
        <end position="976"/>
    </location>
</feature>
<dbReference type="EMBL" id="JANAWD010000033">
    <property type="protein sequence ID" value="KAJ3490094.1"/>
    <property type="molecule type" value="Genomic_DNA"/>
</dbReference>
<feature type="region of interest" description="Disordered" evidence="16">
    <location>
        <begin position="378"/>
        <end position="407"/>
    </location>
</feature>